<gene>
    <name evidence="1" type="ORF">BP00DRAFT_22913</name>
</gene>
<dbReference type="AlphaFoldDB" id="A0A2V5HZ68"/>
<reference evidence="1 2" key="1">
    <citation type="submission" date="2018-02" db="EMBL/GenBank/DDBJ databases">
        <title>The genomes of Aspergillus section Nigri reveals drivers in fungal speciation.</title>
        <authorList>
            <consortium name="DOE Joint Genome Institute"/>
            <person name="Vesth T.C."/>
            <person name="Nybo J."/>
            <person name="Theobald S."/>
            <person name="Brandl J."/>
            <person name="Frisvad J.C."/>
            <person name="Nielsen K.F."/>
            <person name="Lyhne E.K."/>
            <person name="Kogle M.E."/>
            <person name="Kuo A."/>
            <person name="Riley R."/>
            <person name="Clum A."/>
            <person name="Nolan M."/>
            <person name="Lipzen A."/>
            <person name="Salamov A."/>
            <person name="Henrissat B."/>
            <person name="Wiebenga A."/>
            <person name="De vries R.P."/>
            <person name="Grigoriev I.V."/>
            <person name="Mortensen U.H."/>
            <person name="Andersen M.R."/>
            <person name="Baker S.E."/>
        </authorList>
    </citation>
    <scope>NUCLEOTIDE SEQUENCE [LARGE SCALE GENOMIC DNA]</scope>
    <source>
        <strain evidence="1 2">CBS 114.80</strain>
    </source>
</reference>
<dbReference type="Proteomes" id="UP000248817">
    <property type="component" value="Unassembled WGS sequence"/>
</dbReference>
<dbReference type="EMBL" id="KZ825571">
    <property type="protein sequence ID" value="PYI27384.1"/>
    <property type="molecule type" value="Genomic_DNA"/>
</dbReference>
<organism evidence="1 2">
    <name type="scientific">Aspergillus indologenus CBS 114.80</name>
    <dbReference type="NCBI Taxonomy" id="1450541"/>
    <lineage>
        <taxon>Eukaryota</taxon>
        <taxon>Fungi</taxon>
        <taxon>Dikarya</taxon>
        <taxon>Ascomycota</taxon>
        <taxon>Pezizomycotina</taxon>
        <taxon>Eurotiomycetes</taxon>
        <taxon>Eurotiomycetidae</taxon>
        <taxon>Eurotiales</taxon>
        <taxon>Aspergillaceae</taxon>
        <taxon>Aspergillus</taxon>
        <taxon>Aspergillus subgen. Circumdati</taxon>
    </lineage>
</organism>
<accession>A0A2V5HZ68</accession>
<keyword evidence="2" id="KW-1185">Reference proteome</keyword>
<sequence length="167" mass="18923">MSGEESAIPCIVGSDWLLQFLNPGPFVHRPCLTLYQRLGCQGYIRTICIHSHYRLANTRPKGSVLHGALDLSPVSAFPSLRCTLLEVEQCPSTYQGEMDEPPNSFREKSFQFRKEEHRPEGGLLGSFSRSPEEQPCVRKHRGLYHSKRSTHEFAHVLGGTRIYPRQG</sequence>
<protein>
    <submittedName>
        <fullName evidence="1">Uncharacterized protein</fullName>
    </submittedName>
</protein>
<proteinExistence type="predicted"/>
<evidence type="ECO:0000313" key="2">
    <source>
        <dbReference type="Proteomes" id="UP000248817"/>
    </source>
</evidence>
<name>A0A2V5HZ68_9EURO</name>
<evidence type="ECO:0000313" key="1">
    <source>
        <dbReference type="EMBL" id="PYI27384.1"/>
    </source>
</evidence>